<keyword evidence="8" id="KW-0694">RNA-binding</keyword>
<evidence type="ECO:0000256" key="12">
    <source>
        <dbReference type="PIRNR" id="PIRNR006621"/>
    </source>
</evidence>
<dbReference type="PROSITE" id="PS01136">
    <property type="entry name" value="UPF0034"/>
    <property type="match status" value="1"/>
</dbReference>
<keyword evidence="6 12" id="KW-0819">tRNA processing</keyword>
<dbReference type="EC" id="1.3.1.-" evidence="12"/>
<dbReference type="InterPro" id="IPR013785">
    <property type="entry name" value="Aldolase_TIM"/>
</dbReference>
<dbReference type="NCBIfam" id="TIGR00737">
    <property type="entry name" value="nifR3_yhdG"/>
    <property type="match status" value="1"/>
</dbReference>
<dbReference type="PIRSF" id="PIRSF006621">
    <property type="entry name" value="Dus"/>
    <property type="match status" value="1"/>
</dbReference>
<keyword evidence="4 12" id="KW-0285">Flavoprotein</keyword>
<dbReference type="Gene3D" id="1.10.1200.80">
    <property type="entry name" value="Putative flavin oxidoreducatase, domain 2"/>
    <property type="match status" value="1"/>
</dbReference>
<accession>A0ABV3SZT2</accession>
<dbReference type="Proteomes" id="UP001556631">
    <property type="component" value="Unassembled WGS sequence"/>
</dbReference>
<dbReference type="PANTHER" id="PTHR45846">
    <property type="entry name" value="TRNA-DIHYDROURIDINE(47) SYNTHASE [NAD(P)(+)]-LIKE"/>
    <property type="match status" value="1"/>
</dbReference>
<dbReference type="InterPro" id="IPR001269">
    <property type="entry name" value="DUS_fam"/>
</dbReference>
<dbReference type="SUPFAM" id="SSF51395">
    <property type="entry name" value="FMN-linked oxidoreductases"/>
    <property type="match status" value="1"/>
</dbReference>
<feature type="region of interest" description="Disordered" evidence="13">
    <location>
        <begin position="330"/>
        <end position="349"/>
    </location>
</feature>
<dbReference type="EMBL" id="JBFPJR010000020">
    <property type="protein sequence ID" value="MEX0428442.1"/>
    <property type="molecule type" value="Genomic_DNA"/>
</dbReference>
<sequence>MPLASSLTLGGLTVETPVVLAPMAGITNAAYRRLCAEQGAGLYVCEMITSRGLVEGDEHTKDMLVFDEAETVRSVQLYGTDPVYVGKAAEILCAEYGVAHIDLNFGCPVPKVTRKGGGGALPWKRGLLAEILEHAVKAAAPYDVPVTMKTRKGIDDDHLTYLDAGRIAQESGAAAIALHGRTVSQAYSGVADWDAIAELVASVDIPVLGNGDVWEAADAVRMVEQTGAAGVVVGRGCLGRPWLFRDLADAFAGRATQALPTLGEVRTTMRRHAELLCQHMGEERGCKEIRKHISWYLKGFRAGGELRRSLALVDSLAALDRLLEQLDPGEPFPVSELGAPRGRQGSPRHRVALPEGWLEDADGRGCGITEDASEASGG</sequence>
<name>A0ABV3SZT2_9ACTN</name>
<evidence type="ECO:0000256" key="3">
    <source>
        <dbReference type="ARBA" id="ARBA00022555"/>
    </source>
</evidence>
<comment type="similarity">
    <text evidence="12">Belongs to the dus family.</text>
</comment>
<gene>
    <name evidence="15" type="primary">dusB</name>
    <name evidence="15" type="ORF">AB3X52_12495</name>
</gene>
<dbReference type="PANTHER" id="PTHR45846:SF1">
    <property type="entry name" value="TRNA-DIHYDROURIDINE(47) SYNTHASE [NAD(P)(+)]-LIKE"/>
    <property type="match status" value="1"/>
</dbReference>
<proteinExistence type="inferred from homology"/>
<feature type="domain" description="DUS-like FMN-binding" evidence="14">
    <location>
        <begin position="20"/>
        <end position="317"/>
    </location>
</feature>
<comment type="cofactor">
    <cofactor evidence="1 12">
        <name>FMN</name>
        <dbReference type="ChEBI" id="CHEBI:58210"/>
    </cofactor>
</comment>
<evidence type="ECO:0000256" key="5">
    <source>
        <dbReference type="ARBA" id="ARBA00022643"/>
    </source>
</evidence>
<dbReference type="GO" id="GO:0016491">
    <property type="term" value="F:oxidoreductase activity"/>
    <property type="evidence" value="ECO:0007669"/>
    <property type="project" value="UniProtKB-KW"/>
</dbReference>
<evidence type="ECO:0000256" key="4">
    <source>
        <dbReference type="ARBA" id="ARBA00022630"/>
    </source>
</evidence>
<dbReference type="InterPro" id="IPR004652">
    <property type="entry name" value="DusB-like"/>
</dbReference>
<dbReference type="Pfam" id="PF01207">
    <property type="entry name" value="Dus"/>
    <property type="match status" value="1"/>
</dbReference>
<keyword evidence="9 12" id="KW-0560">Oxidoreductase</keyword>
<evidence type="ECO:0000256" key="7">
    <source>
        <dbReference type="ARBA" id="ARBA00022857"/>
    </source>
</evidence>
<keyword evidence="7" id="KW-0521">NADP</keyword>
<organism evidence="15 16">
    <name type="scientific">Nocardioides eburneus</name>
    <dbReference type="NCBI Taxonomy" id="3231482"/>
    <lineage>
        <taxon>Bacteria</taxon>
        <taxon>Bacillati</taxon>
        <taxon>Actinomycetota</taxon>
        <taxon>Actinomycetes</taxon>
        <taxon>Propionibacteriales</taxon>
        <taxon>Nocardioidaceae</taxon>
        <taxon>Nocardioides</taxon>
    </lineage>
</organism>
<dbReference type="Gene3D" id="3.20.20.70">
    <property type="entry name" value="Aldolase class I"/>
    <property type="match status" value="1"/>
</dbReference>
<evidence type="ECO:0000256" key="1">
    <source>
        <dbReference type="ARBA" id="ARBA00001917"/>
    </source>
</evidence>
<evidence type="ECO:0000313" key="16">
    <source>
        <dbReference type="Proteomes" id="UP001556631"/>
    </source>
</evidence>
<dbReference type="CDD" id="cd02801">
    <property type="entry name" value="DUS_like_FMN"/>
    <property type="match status" value="1"/>
</dbReference>
<keyword evidence="5 12" id="KW-0288">FMN</keyword>
<reference evidence="15 16" key="1">
    <citation type="submission" date="2024-07" db="EMBL/GenBank/DDBJ databases">
        <authorList>
            <person name="Lee S."/>
            <person name="Kang M."/>
        </authorList>
    </citation>
    <scope>NUCLEOTIDE SEQUENCE [LARGE SCALE GENOMIC DNA]</scope>
    <source>
        <strain evidence="15 16">DS6</strain>
    </source>
</reference>
<dbReference type="InterPro" id="IPR018517">
    <property type="entry name" value="tRNA_hU_synthase_CS"/>
</dbReference>
<evidence type="ECO:0000256" key="13">
    <source>
        <dbReference type="SAM" id="MobiDB-lite"/>
    </source>
</evidence>
<comment type="catalytic activity">
    <reaction evidence="10">
        <text>a 5,6-dihydrouridine in tRNA + NADP(+) = a uridine in tRNA + NADPH + H(+)</text>
        <dbReference type="Rhea" id="RHEA:23624"/>
        <dbReference type="Rhea" id="RHEA-COMP:13339"/>
        <dbReference type="Rhea" id="RHEA-COMP:13887"/>
        <dbReference type="ChEBI" id="CHEBI:15378"/>
        <dbReference type="ChEBI" id="CHEBI:57783"/>
        <dbReference type="ChEBI" id="CHEBI:58349"/>
        <dbReference type="ChEBI" id="CHEBI:65315"/>
        <dbReference type="ChEBI" id="CHEBI:74443"/>
    </reaction>
</comment>
<evidence type="ECO:0000256" key="8">
    <source>
        <dbReference type="ARBA" id="ARBA00022884"/>
    </source>
</evidence>
<dbReference type="InterPro" id="IPR024036">
    <property type="entry name" value="tRNA-dHydroUridine_Synthase_C"/>
</dbReference>
<keyword evidence="16" id="KW-1185">Reference proteome</keyword>
<dbReference type="RefSeq" id="WP_367994412.1">
    <property type="nucleotide sequence ID" value="NZ_JBFPJR010000020.1"/>
</dbReference>
<comment type="caution">
    <text evidence="15">The sequence shown here is derived from an EMBL/GenBank/DDBJ whole genome shotgun (WGS) entry which is preliminary data.</text>
</comment>
<evidence type="ECO:0000313" key="15">
    <source>
        <dbReference type="EMBL" id="MEX0428442.1"/>
    </source>
</evidence>
<keyword evidence="3" id="KW-0820">tRNA-binding</keyword>
<evidence type="ECO:0000256" key="2">
    <source>
        <dbReference type="ARBA" id="ARBA00002790"/>
    </source>
</evidence>
<evidence type="ECO:0000256" key="11">
    <source>
        <dbReference type="ARBA" id="ARBA00048802"/>
    </source>
</evidence>
<evidence type="ECO:0000256" key="9">
    <source>
        <dbReference type="ARBA" id="ARBA00023002"/>
    </source>
</evidence>
<comment type="function">
    <text evidence="2 12">Catalyzes the synthesis of 5,6-dihydrouridine (D), a modified base found in the D-loop of most tRNAs, via the reduction of the C5-C6 double bond in target uridines.</text>
</comment>
<evidence type="ECO:0000259" key="14">
    <source>
        <dbReference type="Pfam" id="PF01207"/>
    </source>
</evidence>
<evidence type="ECO:0000256" key="6">
    <source>
        <dbReference type="ARBA" id="ARBA00022694"/>
    </source>
</evidence>
<protein>
    <recommendedName>
        <fullName evidence="12">tRNA-dihydrouridine synthase</fullName>
        <ecNumber evidence="12">1.3.1.-</ecNumber>
    </recommendedName>
</protein>
<dbReference type="InterPro" id="IPR035587">
    <property type="entry name" value="DUS-like_FMN-bd"/>
</dbReference>
<evidence type="ECO:0000256" key="10">
    <source>
        <dbReference type="ARBA" id="ARBA00048205"/>
    </source>
</evidence>
<comment type="catalytic activity">
    <reaction evidence="11">
        <text>a 5,6-dihydrouridine in tRNA + NAD(+) = a uridine in tRNA + NADH + H(+)</text>
        <dbReference type="Rhea" id="RHEA:54452"/>
        <dbReference type="Rhea" id="RHEA-COMP:13339"/>
        <dbReference type="Rhea" id="RHEA-COMP:13887"/>
        <dbReference type="ChEBI" id="CHEBI:15378"/>
        <dbReference type="ChEBI" id="CHEBI:57540"/>
        <dbReference type="ChEBI" id="CHEBI:57945"/>
        <dbReference type="ChEBI" id="CHEBI:65315"/>
        <dbReference type="ChEBI" id="CHEBI:74443"/>
    </reaction>
</comment>
<feature type="region of interest" description="Disordered" evidence="13">
    <location>
        <begin position="359"/>
        <end position="378"/>
    </location>
</feature>